<dbReference type="GO" id="GO:0099128">
    <property type="term" value="C:mitochondrial [2Fe-2S] assembly complex"/>
    <property type="evidence" value="ECO:0007669"/>
    <property type="project" value="UniProtKB-ARBA"/>
</dbReference>
<dbReference type="RefSeq" id="XP_002493365.1">
    <property type="nucleotide sequence ID" value="XM_002493320.1"/>
</dbReference>
<dbReference type="FunCoup" id="C4R6K0">
    <property type="interactions" value="747"/>
</dbReference>
<dbReference type="FunFam" id="1.10.1200.10:FF:000003">
    <property type="entry name" value="Acyl carrier protein"/>
    <property type="match status" value="1"/>
</dbReference>
<dbReference type="Gene3D" id="1.10.1200.10">
    <property type="entry name" value="ACP-like"/>
    <property type="match status" value="1"/>
</dbReference>
<evidence type="ECO:0000256" key="2">
    <source>
        <dbReference type="ARBA" id="ARBA00005194"/>
    </source>
</evidence>
<evidence type="ECO:0000259" key="15">
    <source>
        <dbReference type="PROSITE" id="PS50075"/>
    </source>
</evidence>
<dbReference type="SUPFAM" id="SSF47336">
    <property type="entry name" value="ACP-like"/>
    <property type="match status" value="1"/>
</dbReference>
<evidence type="ECO:0000256" key="12">
    <source>
        <dbReference type="ARBA" id="ARBA00023128"/>
    </source>
</evidence>
<evidence type="ECO:0000256" key="9">
    <source>
        <dbReference type="ARBA" id="ARBA00022946"/>
    </source>
</evidence>
<evidence type="ECO:0000256" key="7">
    <source>
        <dbReference type="ARBA" id="ARBA00022553"/>
    </source>
</evidence>
<evidence type="ECO:0000256" key="10">
    <source>
        <dbReference type="ARBA" id="ARBA00022982"/>
    </source>
</evidence>
<evidence type="ECO:0000256" key="8">
    <source>
        <dbReference type="ARBA" id="ARBA00022832"/>
    </source>
</evidence>
<dbReference type="HOGENOM" id="CLU_108696_0_0_1"/>
<proteinExistence type="inferred from homology"/>
<evidence type="ECO:0000256" key="5">
    <source>
        <dbReference type="ARBA" id="ARBA00022450"/>
    </source>
</evidence>
<dbReference type="PANTHER" id="PTHR20863">
    <property type="entry name" value="ACYL CARRIER PROTEIN"/>
    <property type="match status" value="1"/>
</dbReference>
<keyword evidence="4" id="KW-0813">Transport</keyword>
<keyword evidence="17" id="KW-1185">Reference proteome</keyword>
<evidence type="ECO:0000256" key="11">
    <source>
        <dbReference type="ARBA" id="ARBA00023098"/>
    </source>
</evidence>
<dbReference type="GO" id="GO:0000036">
    <property type="term" value="F:acyl carrier activity"/>
    <property type="evidence" value="ECO:0007669"/>
    <property type="project" value="TreeGrafter"/>
</dbReference>
<dbReference type="STRING" id="644223.C4R6K0"/>
<dbReference type="PROSITE" id="PS50075">
    <property type="entry name" value="CARRIER"/>
    <property type="match status" value="1"/>
</dbReference>
<comment type="similarity">
    <text evidence="3">Belongs to the acyl carrier protein (ACP) family.</text>
</comment>
<evidence type="ECO:0000256" key="6">
    <source>
        <dbReference type="ARBA" id="ARBA00022516"/>
    </source>
</evidence>
<dbReference type="eggNOG" id="KOG1748">
    <property type="taxonomic scope" value="Eukaryota"/>
</dbReference>
<dbReference type="HAMAP" id="MF_01217">
    <property type="entry name" value="Acyl_carrier"/>
    <property type="match status" value="1"/>
</dbReference>
<dbReference type="OrthoDB" id="448946at2759"/>
<organism evidence="16 17">
    <name type="scientific">Komagataella phaffii (strain GS115 / ATCC 20864)</name>
    <name type="common">Yeast</name>
    <name type="synonym">Pichia pastoris</name>
    <dbReference type="NCBI Taxonomy" id="644223"/>
    <lineage>
        <taxon>Eukaryota</taxon>
        <taxon>Fungi</taxon>
        <taxon>Dikarya</taxon>
        <taxon>Ascomycota</taxon>
        <taxon>Saccharomycotina</taxon>
        <taxon>Pichiomycetes</taxon>
        <taxon>Pichiales</taxon>
        <taxon>Pichiaceae</taxon>
        <taxon>Komagataella</taxon>
    </lineage>
</organism>
<evidence type="ECO:0000256" key="4">
    <source>
        <dbReference type="ARBA" id="ARBA00022448"/>
    </source>
</evidence>
<dbReference type="Proteomes" id="UP000000314">
    <property type="component" value="Chromosome 3"/>
</dbReference>
<protein>
    <recommendedName>
        <fullName evidence="14">Acyl carrier protein</fullName>
    </recommendedName>
</protein>
<dbReference type="OMA" id="RFKTPRD"/>
<comment type="subcellular location">
    <subcellularLocation>
        <location evidence="1">Mitochondrion</location>
    </subcellularLocation>
</comment>
<dbReference type="NCBIfam" id="TIGR00517">
    <property type="entry name" value="acyl_carrier"/>
    <property type="match status" value="1"/>
</dbReference>
<dbReference type="GeneID" id="8200152"/>
<evidence type="ECO:0000256" key="3">
    <source>
        <dbReference type="ARBA" id="ARBA00010930"/>
    </source>
</evidence>
<dbReference type="InterPro" id="IPR003231">
    <property type="entry name" value="ACP"/>
</dbReference>
<evidence type="ECO:0000313" key="17">
    <source>
        <dbReference type="Proteomes" id="UP000000314"/>
    </source>
</evidence>
<keyword evidence="6 14" id="KW-0444">Lipid biosynthesis</keyword>
<keyword evidence="12" id="KW-0496">Mitochondrion</keyword>
<dbReference type="KEGG" id="ppa:PAS_chr3_1119"/>
<dbReference type="InParanoid" id="C4R6K0"/>
<accession>C4R6K0</accession>
<keyword evidence="11" id="KW-0443">Lipid metabolism</keyword>
<keyword evidence="13 14" id="KW-0275">Fatty acid biosynthesis</keyword>
<feature type="domain" description="Carrier" evidence="15">
    <location>
        <begin position="51"/>
        <end position="127"/>
    </location>
</feature>
<reference evidence="16 17" key="1">
    <citation type="journal article" date="2009" name="Nat. Biotechnol.">
        <title>Genome sequence of the recombinant protein production host Pichia pastoris.</title>
        <authorList>
            <person name="De Schutter K."/>
            <person name="Lin Y.C."/>
            <person name="Tiels P."/>
            <person name="Van Hecke A."/>
            <person name="Glinka S."/>
            <person name="Weber-Lehmann J."/>
            <person name="Rouze P."/>
            <person name="Van de Peer Y."/>
            <person name="Callewaert N."/>
        </authorList>
    </citation>
    <scope>NUCLEOTIDE SEQUENCE [LARGE SCALE GENOMIC DNA]</scope>
    <source>
        <strain evidence="17">GS115 / ATCC 20864</strain>
    </source>
</reference>
<keyword evidence="9" id="KW-0809">Transit peptide</keyword>
<gene>
    <name evidence="16" type="ordered locus">PAS_chr3_1119</name>
</gene>
<comment type="function">
    <text evidence="14">Carrier of the growing fatty acid chain in fatty acid biosynthesis.</text>
</comment>
<dbReference type="EMBL" id="FN392321">
    <property type="protein sequence ID" value="CAY71186.1"/>
    <property type="molecule type" value="Genomic_DNA"/>
</dbReference>
<evidence type="ECO:0000256" key="1">
    <source>
        <dbReference type="ARBA" id="ARBA00004173"/>
    </source>
</evidence>
<dbReference type="InterPro" id="IPR036736">
    <property type="entry name" value="ACP-like_sf"/>
</dbReference>
<keyword evidence="10" id="KW-0249">Electron transport</keyword>
<keyword evidence="5 14" id="KW-0596">Phosphopantetheine</keyword>
<keyword evidence="7" id="KW-0597">Phosphoprotein</keyword>
<dbReference type="NCBIfam" id="NF002148">
    <property type="entry name" value="PRK00982.1-2"/>
    <property type="match status" value="1"/>
</dbReference>
<dbReference type="SMR" id="C4R6K0"/>
<evidence type="ECO:0000256" key="14">
    <source>
        <dbReference type="RuleBase" id="RU000722"/>
    </source>
</evidence>
<dbReference type="InterPro" id="IPR009081">
    <property type="entry name" value="PP-bd_ACP"/>
</dbReference>
<dbReference type="GO" id="GO:0000035">
    <property type="term" value="F:acyl binding"/>
    <property type="evidence" value="ECO:0007669"/>
    <property type="project" value="TreeGrafter"/>
</dbReference>
<dbReference type="AlphaFoldDB" id="C4R6K0"/>
<dbReference type="Pfam" id="PF00550">
    <property type="entry name" value="PP-binding"/>
    <property type="match status" value="1"/>
</dbReference>
<evidence type="ECO:0000256" key="13">
    <source>
        <dbReference type="ARBA" id="ARBA00023160"/>
    </source>
</evidence>
<comment type="pathway">
    <text evidence="2">Lipid metabolism; fatty acid biosynthesis.</text>
</comment>
<dbReference type="PANTHER" id="PTHR20863:SF28">
    <property type="entry name" value="ACYL CARRIER PROTEIN, MITOCHONDRIAL"/>
    <property type="match status" value="1"/>
</dbReference>
<name>C4R6K0_KOMPG</name>
<keyword evidence="8" id="KW-0276">Fatty acid metabolism</keyword>
<evidence type="ECO:0000313" key="16">
    <source>
        <dbReference type="EMBL" id="CAY71186.1"/>
    </source>
</evidence>
<sequence>MNRFNHPILRTAFSKSKWNLSKYTSPLFRPSYARTMIPLRTYSSTPSLTKEIIYDRIVEILESYDNVKQGSTISPAASFSKDLGLDSLDTVEVLLELENEFSILIPDNEADEIKTVQQAVDYIAAQEDSI</sequence>